<evidence type="ECO:0000313" key="2">
    <source>
        <dbReference type="Proteomes" id="UP000620124"/>
    </source>
</evidence>
<keyword evidence="2" id="KW-1185">Reference proteome</keyword>
<comment type="caution">
    <text evidence="1">The sequence shown here is derived from an EMBL/GenBank/DDBJ whole genome shotgun (WGS) entry which is preliminary data.</text>
</comment>
<evidence type="ECO:0000313" key="1">
    <source>
        <dbReference type="EMBL" id="KAF7348865.1"/>
    </source>
</evidence>
<accession>A0A8H7CSR3</accession>
<dbReference type="AlphaFoldDB" id="A0A8H7CSR3"/>
<proteinExistence type="predicted"/>
<organism evidence="1 2">
    <name type="scientific">Mycena venus</name>
    <dbReference type="NCBI Taxonomy" id="2733690"/>
    <lineage>
        <taxon>Eukaryota</taxon>
        <taxon>Fungi</taxon>
        <taxon>Dikarya</taxon>
        <taxon>Basidiomycota</taxon>
        <taxon>Agaricomycotina</taxon>
        <taxon>Agaricomycetes</taxon>
        <taxon>Agaricomycetidae</taxon>
        <taxon>Agaricales</taxon>
        <taxon>Marasmiineae</taxon>
        <taxon>Mycenaceae</taxon>
        <taxon>Mycena</taxon>
    </lineage>
</organism>
<reference evidence="1" key="1">
    <citation type="submission" date="2020-05" db="EMBL/GenBank/DDBJ databases">
        <title>Mycena genomes resolve the evolution of fungal bioluminescence.</title>
        <authorList>
            <person name="Tsai I.J."/>
        </authorList>
    </citation>
    <scope>NUCLEOTIDE SEQUENCE</scope>
    <source>
        <strain evidence="1">CCC161011</strain>
    </source>
</reference>
<dbReference type="OrthoDB" id="3068243at2759"/>
<name>A0A8H7CSR3_9AGAR</name>
<protein>
    <submittedName>
        <fullName evidence="1">Uncharacterized protein</fullName>
    </submittedName>
</protein>
<sequence length="141" mass="15825">MSCNIHLTLEPPRPTRPVTRVLHRGHVASEYDPPELQIIPSDESYRARPVPHACTAISPIESIFPFHAYTSFLGPFDHFLLHSYIPYPADRPTISFYEPRTQFFLTVSPKNLDGPGPPLTALAPDVSTQPDVELFMIPSAF</sequence>
<dbReference type="EMBL" id="JACAZI010000011">
    <property type="protein sequence ID" value="KAF7348865.1"/>
    <property type="molecule type" value="Genomic_DNA"/>
</dbReference>
<gene>
    <name evidence="1" type="ORF">MVEN_01406600</name>
</gene>
<dbReference type="Proteomes" id="UP000620124">
    <property type="component" value="Unassembled WGS sequence"/>
</dbReference>